<evidence type="ECO:0000256" key="3">
    <source>
        <dbReference type="ARBA" id="ARBA00022777"/>
    </source>
</evidence>
<keyword evidence="6" id="KW-0175">Coiled coil</keyword>
<evidence type="ECO:0000256" key="2">
    <source>
        <dbReference type="ARBA" id="ARBA00022741"/>
    </source>
</evidence>
<dbReference type="InterPro" id="IPR000719">
    <property type="entry name" value="Prot_kinase_dom"/>
</dbReference>
<evidence type="ECO:0000313" key="10">
    <source>
        <dbReference type="Proteomes" id="UP000030700"/>
    </source>
</evidence>
<evidence type="ECO:0000256" key="7">
    <source>
        <dbReference type="SAM" id="MobiDB-lite"/>
    </source>
</evidence>
<gene>
    <name evidence="9" type="ORF">U14_04566</name>
</gene>
<feature type="coiled-coil region" evidence="6">
    <location>
        <begin position="214"/>
        <end position="281"/>
    </location>
</feature>
<dbReference type="Pfam" id="PF00069">
    <property type="entry name" value="Pkinase"/>
    <property type="match status" value="1"/>
</dbReference>
<dbReference type="PROSITE" id="PS00108">
    <property type="entry name" value="PROTEIN_KINASE_ST"/>
    <property type="match status" value="1"/>
</dbReference>
<dbReference type="PROSITE" id="PS50011">
    <property type="entry name" value="PROTEIN_KINASE_DOM"/>
    <property type="match status" value="1"/>
</dbReference>
<dbReference type="PANTHER" id="PTHR43289:SF6">
    <property type="entry name" value="SERINE_THREONINE-PROTEIN KINASE NEKL-3"/>
    <property type="match status" value="1"/>
</dbReference>
<keyword evidence="1" id="KW-0808">Transferase</keyword>
<reference evidence="9" key="1">
    <citation type="journal article" date="2015" name="PeerJ">
        <title>First genomic representation of candidate bacterial phylum KSB3 points to enhanced environmental sensing as a trigger of wastewater bulking.</title>
        <authorList>
            <person name="Sekiguchi Y."/>
            <person name="Ohashi A."/>
            <person name="Parks D.H."/>
            <person name="Yamauchi T."/>
            <person name="Tyson G.W."/>
            <person name="Hugenholtz P."/>
        </authorList>
    </citation>
    <scope>NUCLEOTIDE SEQUENCE [LARGE SCALE GENOMIC DNA]</scope>
</reference>
<organism evidence="9">
    <name type="scientific">Candidatus Moduliflexus flocculans</name>
    <dbReference type="NCBI Taxonomy" id="1499966"/>
    <lineage>
        <taxon>Bacteria</taxon>
        <taxon>Candidatus Moduliflexota</taxon>
        <taxon>Candidatus Moduliflexia</taxon>
        <taxon>Candidatus Moduliflexales</taxon>
        <taxon>Candidatus Moduliflexaceae</taxon>
    </lineage>
</organism>
<feature type="binding site" evidence="5">
    <location>
        <position position="412"/>
    </location>
    <ligand>
        <name>ATP</name>
        <dbReference type="ChEBI" id="CHEBI:30616"/>
    </ligand>
</feature>
<protein>
    <submittedName>
        <fullName evidence="9">Putative serine/threonine protein kinase</fullName>
    </submittedName>
</protein>
<evidence type="ECO:0000256" key="5">
    <source>
        <dbReference type="PROSITE-ProRule" id="PRU10141"/>
    </source>
</evidence>
<dbReference type="AlphaFoldDB" id="A0A0S6W0R4"/>
<dbReference type="InterPro" id="IPR011009">
    <property type="entry name" value="Kinase-like_dom_sf"/>
</dbReference>
<sequence>MVIETLFAIFVGETLKNFYGQKATDAVLQTWKNYTQGNHDVQRALQQAFCKTPTAIGLGLVQDDWWTRQMQFTPPKLIREFAETIQTRYIKPFCGNDRTKAEELNVIGKEQCKALDQFFKTFSFRDVPTEDVANLLYNLRFVTDADIMRRQRELTKDTLRKALEQTKQFAPIFLDALFFSTQGSGMLYDGVVFYFEEEIKSNERVKNVLAHFDRQQLLANTERAKQEFSKLQQQISGLETKLDELKQARKFSDMTPIAEKLDKMERRSQQYEIALKRSEQNAAAWQRVESDLHGIRQSFGLISAELSERFAEFQVWLNAEFIKIGTAIKDDGDKTRTLLDERAKEIMQSVSDELRRVFGAHAEPIKVQAKDFLAKDFSVWDCYEQLEHLGSGGMAEVYKVRKCHTDGIAVLKVLSPKHQNNTNIIARFLAEGKIMGRLGQAGGRQFAQVFDMGRSKDGDFFIEMEFIRGRTLHDVLNEQGAFTPLEALRLLRQLAAALHHAHAQKIIHRDIKPQNIIVHDGQLTLIDFGIAKRMEDNTITTQKGEFYGTWLYAAPEQFVTAFGKICECTDVYGFGILAYHLLTNTLPFSGETMESMHGHCYVPLPALPKIIPAEIAAIVKKCTQKQQRDRYQNMIEVGEAIDAILQRNAIEAYKTLFGSFQTDLQISPQEREILESQRKQLGLSKETAEQIERELQDAAKPIGDKIIDTWEIVKTTGYQWLPKWATQSSSAAKDGEQANKSETAQAKESSSGTSGWFSKLVPQSSSTVAANKKPDEPNAEQAEETISANSGKHE</sequence>
<evidence type="ECO:0000256" key="6">
    <source>
        <dbReference type="SAM" id="Coils"/>
    </source>
</evidence>
<keyword evidence="3 9" id="KW-0418">Kinase</keyword>
<proteinExistence type="predicted"/>
<keyword evidence="4 5" id="KW-0067">ATP-binding</keyword>
<keyword evidence="9" id="KW-0723">Serine/threonine-protein kinase</keyword>
<evidence type="ECO:0000256" key="4">
    <source>
        <dbReference type="ARBA" id="ARBA00022840"/>
    </source>
</evidence>
<feature type="compositionally biased region" description="Polar residues" evidence="7">
    <location>
        <begin position="740"/>
        <end position="769"/>
    </location>
</feature>
<evidence type="ECO:0000313" key="9">
    <source>
        <dbReference type="EMBL" id="GAK53301.1"/>
    </source>
</evidence>
<feature type="compositionally biased region" description="Polar residues" evidence="7">
    <location>
        <begin position="784"/>
        <end position="794"/>
    </location>
</feature>
<accession>A0A0S6W0R4</accession>
<dbReference type="CDD" id="cd14014">
    <property type="entry name" value="STKc_PknB_like"/>
    <property type="match status" value="1"/>
</dbReference>
<dbReference type="PROSITE" id="PS00107">
    <property type="entry name" value="PROTEIN_KINASE_ATP"/>
    <property type="match status" value="1"/>
</dbReference>
<evidence type="ECO:0000259" key="8">
    <source>
        <dbReference type="PROSITE" id="PS50011"/>
    </source>
</evidence>
<dbReference type="HOGENOM" id="CLU_353626_0_0_0"/>
<dbReference type="EMBL" id="DF820459">
    <property type="protein sequence ID" value="GAK53301.1"/>
    <property type="molecule type" value="Genomic_DNA"/>
</dbReference>
<keyword evidence="2 5" id="KW-0547">Nucleotide-binding</keyword>
<feature type="domain" description="Protein kinase" evidence="8">
    <location>
        <begin position="383"/>
        <end position="645"/>
    </location>
</feature>
<dbReference type="InterPro" id="IPR008271">
    <property type="entry name" value="Ser/Thr_kinase_AS"/>
</dbReference>
<dbReference type="SMART" id="SM00220">
    <property type="entry name" value="S_TKc"/>
    <property type="match status" value="1"/>
</dbReference>
<name>A0A0S6W0R4_9BACT</name>
<dbReference type="InterPro" id="IPR017441">
    <property type="entry name" value="Protein_kinase_ATP_BS"/>
</dbReference>
<keyword evidence="10" id="KW-1185">Reference proteome</keyword>
<dbReference type="STRING" id="1499966.U14_04566"/>
<dbReference type="Proteomes" id="UP000030700">
    <property type="component" value="Unassembled WGS sequence"/>
</dbReference>
<dbReference type="GO" id="GO:0005524">
    <property type="term" value="F:ATP binding"/>
    <property type="evidence" value="ECO:0007669"/>
    <property type="project" value="UniProtKB-UniRule"/>
</dbReference>
<evidence type="ECO:0000256" key="1">
    <source>
        <dbReference type="ARBA" id="ARBA00022679"/>
    </source>
</evidence>
<feature type="region of interest" description="Disordered" evidence="7">
    <location>
        <begin position="729"/>
        <end position="794"/>
    </location>
</feature>
<dbReference type="Gene3D" id="3.30.200.20">
    <property type="entry name" value="Phosphorylase Kinase, domain 1"/>
    <property type="match status" value="1"/>
</dbReference>
<dbReference type="SUPFAM" id="SSF56112">
    <property type="entry name" value="Protein kinase-like (PK-like)"/>
    <property type="match status" value="1"/>
</dbReference>
<dbReference type="GO" id="GO:0004674">
    <property type="term" value="F:protein serine/threonine kinase activity"/>
    <property type="evidence" value="ECO:0007669"/>
    <property type="project" value="UniProtKB-KW"/>
</dbReference>
<dbReference type="Gene3D" id="1.10.510.10">
    <property type="entry name" value="Transferase(Phosphotransferase) domain 1"/>
    <property type="match status" value="1"/>
</dbReference>
<dbReference type="PANTHER" id="PTHR43289">
    <property type="entry name" value="MITOGEN-ACTIVATED PROTEIN KINASE KINASE KINASE 20-RELATED"/>
    <property type="match status" value="1"/>
</dbReference>